<dbReference type="EMBL" id="JAWJAC010000003">
    <property type="protein sequence ID" value="MDV2861819.1"/>
    <property type="molecule type" value="Genomic_DNA"/>
</dbReference>
<name>A0AB35RS80_9ENTR</name>
<evidence type="ECO:0000313" key="2">
    <source>
        <dbReference type="Proteomes" id="UP001286589"/>
    </source>
</evidence>
<reference evidence="1 2" key="1">
    <citation type="submission" date="2023-10" db="EMBL/GenBank/DDBJ databases">
        <title>Phytobacter spp. The emergence of a new genus of hospital-origin enterobacteria encoding carbapenemases in Argentina.</title>
        <authorList>
            <person name="Vay C."/>
            <person name="Almuzara M."/>
            <person name="Traglia G.M."/>
            <person name="Campos J."/>
        </authorList>
    </citation>
    <scope>NUCLEOTIDE SEQUENCE [LARGE SCALE GENOMIC DNA]</scope>
    <source>
        <strain evidence="1 2">CVMA36</strain>
    </source>
</reference>
<keyword evidence="2" id="KW-1185">Reference proteome</keyword>
<dbReference type="RefSeq" id="WP_317101396.1">
    <property type="nucleotide sequence ID" value="NZ_JAWJAC010000003.1"/>
</dbReference>
<organism evidence="1 2">
    <name type="scientific">Phytobacter ursingii</name>
    <dbReference type="NCBI Taxonomy" id="1972431"/>
    <lineage>
        <taxon>Bacteria</taxon>
        <taxon>Pseudomonadati</taxon>
        <taxon>Pseudomonadota</taxon>
        <taxon>Gammaproteobacteria</taxon>
        <taxon>Enterobacterales</taxon>
        <taxon>Enterobacteriaceae</taxon>
        <taxon>Phytobacter</taxon>
    </lineage>
</organism>
<accession>A0AB35RS80</accession>
<protein>
    <submittedName>
        <fullName evidence="1">Uncharacterized protein</fullName>
    </submittedName>
</protein>
<comment type="caution">
    <text evidence="1">The sequence shown here is derived from an EMBL/GenBank/DDBJ whole genome shotgun (WGS) entry which is preliminary data.</text>
</comment>
<dbReference type="Proteomes" id="UP001286589">
    <property type="component" value="Unassembled WGS sequence"/>
</dbReference>
<proteinExistence type="predicted"/>
<gene>
    <name evidence="1" type="ORF">R0H02_04985</name>
</gene>
<sequence>MKQVTMESVKQRIADLESAGKVVGGLSLSSEFELACLRELVAVTEQRDAMVAEMSHLWGFCKKAAFDADYEAELGMERGGFTDALNDIRTPAHDAAIAALRAEGVEMFAEHLSGMGIMASETSVKEFARQLRESKSEGAKS</sequence>
<dbReference type="AlphaFoldDB" id="A0AB35RS80"/>
<evidence type="ECO:0000313" key="1">
    <source>
        <dbReference type="EMBL" id="MDV2861819.1"/>
    </source>
</evidence>